<dbReference type="RefSeq" id="WP_314202423.1">
    <property type="nucleotide sequence ID" value="NZ_JAVTLL010000012.1"/>
</dbReference>
<evidence type="ECO:0000313" key="1">
    <source>
        <dbReference type="EMBL" id="MDT7842813.1"/>
    </source>
</evidence>
<sequence length="195" mass="21418">MTTVEWSECRVELPAPHNWLVLDLRTEDPETWARQVAEEHLVEDSPRELYDAFATDVLWYWGAARRQNALCASLLTPPDAPVLASYTVREVRVPPEAATVEALRAEVGRAEGPFFGTQLLEEVDLPLGPALRVQRMEPTAPDSVSGEIVEGVAHYVLPARFTGTALECRLLWSSPGLGEALAGMADELAASLRLT</sequence>
<comment type="caution">
    <text evidence="1">The sequence shown here is derived from an EMBL/GenBank/DDBJ whole genome shotgun (WGS) entry which is preliminary data.</text>
</comment>
<name>A0ABU3LUP2_9ACTN</name>
<dbReference type="EMBL" id="JAVTLL010000012">
    <property type="protein sequence ID" value="MDT7842813.1"/>
    <property type="molecule type" value="Genomic_DNA"/>
</dbReference>
<keyword evidence="2" id="KW-1185">Reference proteome</keyword>
<accession>A0ABU3LUP2</accession>
<proteinExistence type="predicted"/>
<organism evidence="1 2">
    <name type="scientific">Streptomyces justiciae</name>
    <dbReference type="NCBI Taxonomy" id="2780140"/>
    <lineage>
        <taxon>Bacteria</taxon>
        <taxon>Bacillati</taxon>
        <taxon>Actinomycetota</taxon>
        <taxon>Actinomycetes</taxon>
        <taxon>Kitasatosporales</taxon>
        <taxon>Streptomycetaceae</taxon>
        <taxon>Streptomyces</taxon>
    </lineage>
</organism>
<dbReference type="Proteomes" id="UP001257948">
    <property type="component" value="Unassembled WGS sequence"/>
</dbReference>
<protein>
    <submittedName>
        <fullName evidence="1">Uncharacterized protein</fullName>
    </submittedName>
</protein>
<reference evidence="2" key="1">
    <citation type="submission" date="2023-07" db="EMBL/GenBank/DDBJ databases">
        <title>Draft genome sequence of the endophytic actinobacterium Streptomyces justiciae WPN32, a potential antibiotic producer.</title>
        <authorList>
            <person name="Yasawong M."/>
            <person name="Pana W."/>
            <person name="Ganta P."/>
            <person name="Santapan N."/>
            <person name="Songngamsuk T."/>
            <person name="Phatcharaharikarn M."/>
            <person name="Kerdtoob S."/>
            <person name="Nantapong N."/>
        </authorList>
    </citation>
    <scope>NUCLEOTIDE SEQUENCE [LARGE SCALE GENOMIC DNA]</scope>
    <source>
        <strain evidence="2">WPN32</strain>
    </source>
</reference>
<gene>
    <name evidence="1" type="ORF">RQC66_18980</name>
</gene>
<evidence type="ECO:0000313" key="2">
    <source>
        <dbReference type="Proteomes" id="UP001257948"/>
    </source>
</evidence>